<sequence length="125" mass="14710">MIYKNVFNKIYNAIFDGFIIALSVQLIVTKKLDLTIVKWIIFFLVLGFAVCFIQLTLSLRKALNRNEQLKENLEGLKQDREKHLEDKKELQRENDDLRFKLCIIYQNSNLRSKSINEGNKDSTNN</sequence>
<reference evidence="3 4" key="1">
    <citation type="journal article" date="2015" name="Genome Announc.">
        <title>Expanding the biotechnology potential of lactobacilli through comparative genomics of 213 strains and associated genera.</title>
        <authorList>
            <person name="Sun Z."/>
            <person name="Harris H.M."/>
            <person name="McCann A."/>
            <person name="Guo C."/>
            <person name="Argimon S."/>
            <person name="Zhang W."/>
            <person name="Yang X."/>
            <person name="Jeffery I.B."/>
            <person name="Cooney J.C."/>
            <person name="Kagawa T.F."/>
            <person name="Liu W."/>
            <person name="Song Y."/>
            <person name="Salvetti E."/>
            <person name="Wrobel A."/>
            <person name="Rasinkangas P."/>
            <person name="Parkhill J."/>
            <person name="Rea M.C."/>
            <person name="O'Sullivan O."/>
            <person name="Ritari J."/>
            <person name="Douillard F.P."/>
            <person name="Paul Ross R."/>
            <person name="Yang R."/>
            <person name="Briner A.E."/>
            <person name="Felis G.E."/>
            <person name="de Vos W.M."/>
            <person name="Barrangou R."/>
            <person name="Klaenhammer T.R."/>
            <person name="Caufield P.W."/>
            <person name="Cui Y."/>
            <person name="Zhang H."/>
            <person name="O'Toole P.W."/>
        </authorList>
    </citation>
    <scope>NUCLEOTIDE SEQUENCE [LARGE SCALE GENOMIC DNA]</scope>
    <source>
        <strain evidence="3 4">DSM 19906</strain>
    </source>
</reference>
<evidence type="ECO:0000313" key="4">
    <source>
        <dbReference type="Proteomes" id="UP000051439"/>
    </source>
</evidence>
<evidence type="ECO:0000256" key="1">
    <source>
        <dbReference type="SAM" id="Coils"/>
    </source>
</evidence>
<evidence type="ECO:0000256" key="2">
    <source>
        <dbReference type="SAM" id="Phobius"/>
    </source>
</evidence>
<comment type="caution">
    <text evidence="3">The sequence shown here is derived from an EMBL/GenBank/DDBJ whole genome shotgun (WGS) entry which is preliminary data.</text>
</comment>
<keyword evidence="2" id="KW-1133">Transmembrane helix</keyword>
<feature type="coiled-coil region" evidence="1">
    <location>
        <begin position="52"/>
        <end position="100"/>
    </location>
</feature>
<protein>
    <submittedName>
        <fullName evidence="3">Uncharacterized protein</fullName>
    </submittedName>
</protein>
<organism evidence="3 4">
    <name type="scientific">Lentilactobacillus kisonensis DSM 19906 = JCM 15041</name>
    <dbReference type="NCBI Taxonomy" id="1423766"/>
    <lineage>
        <taxon>Bacteria</taxon>
        <taxon>Bacillati</taxon>
        <taxon>Bacillota</taxon>
        <taxon>Bacilli</taxon>
        <taxon>Lactobacillales</taxon>
        <taxon>Lactobacillaceae</taxon>
        <taxon>Lentilactobacillus</taxon>
    </lineage>
</organism>
<feature type="transmembrane region" description="Helical" evidence="2">
    <location>
        <begin position="40"/>
        <end position="59"/>
    </location>
</feature>
<dbReference type="EMBL" id="AZEB01000025">
    <property type="protein sequence ID" value="KRL20519.1"/>
    <property type="molecule type" value="Genomic_DNA"/>
</dbReference>
<dbReference type="Proteomes" id="UP000051439">
    <property type="component" value="Unassembled WGS sequence"/>
</dbReference>
<keyword evidence="1" id="KW-0175">Coiled coil</keyword>
<keyword evidence="4" id="KW-1185">Reference proteome</keyword>
<keyword evidence="2" id="KW-0812">Transmembrane</keyword>
<gene>
    <name evidence="3" type="ORF">FC98_GL001461</name>
</gene>
<dbReference type="PATRIC" id="fig|1423766.4.peg.1514"/>
<keyword evidence="2" id="KW-0472">Membrane</keyword>
<evidence type="ECO:0000313" key="3">
    <source>
        <dbReference type="EMBL" id="KRL20519.1"/>
    </source>
</evidence>
<proteinExistence type="predicted"/>
<feature type="transmembrane region" description="Helical" evidence="2">
    <location>
        <begin position="10"/>
        <end position="28"/>
    </location>
</feature>
<accession>A0A0R1NJ45</accession>
<name>A0A0R1NJ45_9LACO</name>
<dbReference type="AlphaFoldDB" id="A0A0R1NJ45"/>